<keyword evidence="5" id="KW-0378">Hydrolase</keyword>
<keyword evidence="4" id="KW-0732">Signal</keyword>
<comment type="caution">
    <text evidence="8">The sequence shown here is derived from an EMBL/GenBank/DDBJ whole genome shotgun (WGS) entry which is preliminary data.</text>
</comment>
<dbReference type="SUPFAM" id="SSF53649">
    <property type="entry name" value="Alkaline phosphatase-like"/>
    <property type="match status" value="1"/>
</dbReference>
<evidence type="ECO:0000256" key="1">
    <source>
        <dbReference type="ARBA" id="ARBA00001913"/>
    </source>
</evidence>
<dbReference type="InterPro" id="IPR050738">
    <property type="entry name" value="Sulfatase"/>
</dbReference>
<dbReference type="PANTHER" id="PTHR42693:SF42">
    <property type="entry name" value="ARYLSULFATASE G"/>
    <property type="match status" value="1"/>
</dbReference>
<accession>X0Y6N7</accession>
<evidence type="ECO:0000256" key="5">
    <source>
        <dbReference type="ARBA" id="ARBA00022801"/>
    </source>
</evidence>
<dbReference type="Pfam" id="PF00884">
    <property type="entry name" value="Sulfatase"/>
    <property type="match status" value="1"/>
</dbReference>
<dbReference type="InterPro" id="IPR000917">
    <property type="entry name" value="Sulfatase_N"/>
</dbReference>
<dbReference type="AlphaFoldDB" id="X0Y6N7"/>
<comment type="similarity">
    <text evidence="2">Belongs to the sulfatase family.</text>
</comment>
<protein>
    <recommendedName>
        <fullName evidence="7">Sulfatase N-terminal domain-containing protein</fullName>
    </recommendedName>
</protein>
<name>X0Y6N7_9ZZZZ</name>
<dbReference type="GO" id="GO:0004065">
    <property type="term" value="F:arylsulfatase activity"/>
    <property type="evidence" value="ECO:0007669"/>
    <property type="project" value="TreeGrafter"/>
</dbReference>
<evidence type="ECO:0000256" key="2">
    <source>
        <dbReference type="ARBA" id="ARBA00008779"/>
    </source>
</evidence>
<dbReference type="PROSITE" id="PS00149">
    <property type="entry name" value="SULFATASE_2"/>
    <property type="match status" value="1"/>
</dbReference>
<evidence type="ECO:0000259" key="7">
    <source>
        <dbReference type="Pfam" id="PF00884"/>
    </source>
</evidence>
<comment type="cofactor">
    <cofactor evidence="1">
        <name>Ca(2+)</name>
        <dbReference type="ChEBI" id="CHEBI:29108"/>
    </cofactor>
</comment>
<keyword evidence="6" id="KW-0106">Calcium</keyword>
<evidence type="ECO:0000256" key="4">
    <source>
        <dbReference type="ARBA" id="ARBA00022729"/>
    </source>
</evidence>
<dbReference type="PANTHER" id="PTHR42693">
    <property type="entry name" value="ARYLSULFATASE FAMILY MEMBER"/>
    <property type="match status" value="1"/>
</dbReference>
<reference evidence="8" key="1">
    <citation type="journal article" date="2014" name="Front. Microbiol.">
        <title>High frequency of phylogenetically diverse reductive dehalogenase-homologous genes in deep subseafloor sedimentary metagenomes.</title>
        <authorList>
            <person name="Kawai M."/>
            <person name="Futagami T."/>
            <person name="Toyoda A."/>
            <person name="Takaki Y."/>
            <person name="Nishi S."/>
            <person name="Hori S."/>
            <person name="Arai W."/>
            <person name="Tsubouchi T."/>
            <person name="Morono Y."/>
            <person name="Uchiyama I."/>
            <person name="Ito T."/>
            <person name="Fujiyama A."/>
            <person name="Inagaki F."/>
            <person name="Takami H."/>
        </authorList>
    </citation>
    <scope>NUCLEOTIDE SEQUENCE</scope>
    <source>
        <strain evidence="8">Expedition CK06-06</strain>
    </source>
</reference>
<organism evidence="8">
    <name type="scientific">marine sediment metagenome</name>
    <dbReference type="NCBI Taxonomy" id="412755"/>
    <lineage>
        <taxon>unclassified sequences</taxon>
        <taxon>metagenomes</taxon>
        <taxon>ecological metagenomes</taxon>
    </lineage>
</organism>
<feature type="domain" description="Sulfatase N-terminal" evidence="7">
    <location>
        <begin position="21"/>
        <end position="245"/>
    </location>
</feature>
<gene>
    <name evidence="8" type="ORF">S01H1_68490</name>
</gene>
<dbReference type="EMBL" id="BARS01045424">
    <property type="protein sequence ID" value="GAG32531.1"/>
    <property type="molecule type" value="Genomic_DNA"/>
</dbReference>
<proteinExistence type="inferred from homology"/>
<keyword evidence="3" id="KW-0479">Metal-binding</keyword>
<feature type="non-terminal residue" evidence="8">
    <location>
        <position position="247"/>
    </location>
</feature>
<dbReference type="InterPro" id="IPR017850">
    <property type="entry name" value="Alkaline_phosphatase_core_sf"/>
</dbReference>
<dbReference type="Gene3D" id="3.40.720.10">
    <property type="entry name" value="Alkaline Phosphatase, subunit A"/>
    <property type="match status" value="1"/>
</dbReference>
<dbReference type="InterPro" id="IPR024607">
    <property type="entry name" value="Sulfatase_CS"/>
</dbReference>
<sequence length="247" mass="28226">MSREADKKVLCPPNPYWMDLEELTLAEVLKETGYVTCHIGKWHLGPKNWFPEKQGFDYNYGGADMGQPPSYFDPYYSDEKRPGIPTLPSRKEGEYLTDRETDEAVRFIKEHKDTTFFLNLWHYAVHTPIQAKQEIVEKYKSKEPDGKQKNAKYAAMIQSVDEALGKIMVTLEELNLQENTIVIFFSDNGGLVPVTSNEPLRIGKGFPYEGGIREPMIVHWPREIEAGTVCDVPVTSVDFFPTLCRVA</sequence>
<dbReference type="GO" id="GO:0046872">
    <property type="term" value="F:metal ion binding"/>
    <property type="evidence" value="ECO:0007669"/>
    <property type="project" value="UniProtKB-KW"/>
</dbReference>
<evidence type="ECO:0000256" key="6">
    <source>
        <dbReference type="ARBA" id="ARBA00022837"/>
    </source>
</evidence>
<evidence type="ECO:0000256" key="3">
    <source>
        <dbReference type="ARBA" id="ARBA00022723"/>
    </source>
</evidence>
<evidence type="ECO:0000313" key="8">
    <source>
        <dbReference type="EMBL" id="GAG32531.1"/>
    </source>
</evidence>